<dbReference type="EMBL" id="UOEG01000127">
    <property type="protein sequence ID" value="VAV94951.1"/>
    <property type="molecule type" value="Genomic_DNA"/>
</dbReference>
<dbReference type="AlphaFoldDB" id="A0A3B0RV16"/>
<dbReference type="Gene3D" id="3.20.20.370">
    <property type="entry name" value="Glycoside hydrolase/deacetylase"/>
    <property type="match status" value="1"/>
</dbReference>
<proteinExistence type="predicted"/>
<feature type="region of interest" description="Disordered" evidence="1">
    <location>
        <begin position="253"/>
        <end position="310"/>
    </location>
</feature>
<name>A0A3B0RV16_9ZZZZ</name>
<evidence type="ECO:0000256" key="1">
    <source>
        <dbReference type="SAM" id="MobiDB-lite"/>
    </source>
</evidence>
<evidence type="ECO:0000313" key="2">
    <source>
        <dbReference type="EMBL" id="VAV94951.1"/>
    </source>
</evidence>
<organism evidence="2">
    <name type="scientific">hydrothermal vent metagenome</name>
    <dbReference type="NCBI Taxonomy" id="652676"/>
    <lineage>
        <taxon>unclassified sequences</taxon>
        <taxon>metagenomes</taxon>
        <taxon>ecological metagenomes</taxon>
    </lineage>
</organism>
<accession>A0A3B0RV16</accession>
<dbReference type="Pfam" id="PF04748">
    <property type="entry name" value="Polysacc_deac_2"/>
    <property type="match status" value="1"/>
</dbReference>
<dbReference type="InterPro" id="IPR011330">
    <property type="entry name" value="Glyco_hydro/deAcase_b/a-brl"/>
</dbReference>
<dbReference type="SUPFAM" id="SSF88713">
    <property type="entry name" value="Glycoside hydrolase/deacetylase"/>
    <property type="match status" value="1"/>
</dbReference>
<protein>
    <submittedName>
        <fullName evidence="2">YibQ protein</fullName>
    </submittedName>
</protein>
<dbReference type="CDD" id="cd10936">
    <property type="entry name" value="CE4_DAC2"/>
    <property type="match status" value="1"/>
</dbReference>
<reference evidence="2" key="1">
    <citation type="submission" date="2018-06" db="EMBL/GenBank/DDBJ databases">
        <authorList>
            <person name="Zhirakovskaya E."/>
        </authorList>
    </citation>
    <scope>NUCLEOTIDE SEQUENCE</scope>
</reference>
<dbReference type="GO" id="GO:0005975">
    <property type="term" value="P:carbohydrate metabolic process"/>
    <property type="evidence" value="ECO:0007669"/>
    <property type="project" value="InterPro"/>
</dbReference>
<gene>
    <name evidence="2" type="ORF">MNBD_ALPHA07-1117</name>
</gene>
<dbReference type="InterPro" id="IPR006837">
    <property type="entry name" value="Divergent_DAC"/>
</dbReference>
<sequence>MASGFLGGVIVGTVVSGLGIGAVSLLSGFPGVRPPAAAAAAVEIPVGSEFNQPRVDTWVELPGVETLPDAGDSSQVNAPALDDLRAVNSEATQTAVQPETGNDVFGLSLPVGIEENTGFGVITAPDSPVLQRPVVAVPAAPVAENVFIIATQPAEFPVSLGLNNVVSQYPDQAVNMQETTAAVLAELLDLPQGPSAGNWEKSFFQDSIPMNIPKVAPAQPLLKEASVTGVALPLDDNTANGALIETVTPVVPTGPVVDQGPDLTPDVTITDASASNGQETPGRATQEGAASDAQDEALPKSGGFENLAPDVTTNRLPSIIDTPAVVEEIPEANSAVETEADTRPQLERFAVEFENPDAKPLMAIVLIDDGTSKLDLEKLKAFPYPLSIAIDTKWPGAANAMRKYRDAGFEVLAMADLPKGAGAADTEVTMAIYLRAVPEAVAVMEGEGEGLQAGRKASTQLAEILAASGLGAVMLPKGLNTAQKLIAREGVPAITVFRDFDGKGESASMIQRYLDRAALKAGQEENGVIMVGRLRDETINALVVWALEDRAARVALAPVSAVLRGE</sequence>
<feature type="compositionally biased region" description="Polar residues" evidence="1">
    <location>
        <begin position="270"/>
        <end position="279"/>
    </location>
</feature>